<gene>
    <name evidence="2" type="ORF">C1645_830060</name>
</gene>
<dbReference type="STRING" id="658196.A0A397SIT2"/>
<comment type="caution">
    <text evidence="2">The sequence shown here is derived from an EMBL/GenBank/DDBJ whole genome shotgun (WGS) entry which is preliminary data.</text>
</comment>
<name>A0A397SIT2_9GLOM</name>
<keyword evidence="1" id="KW-0732">Signal</keyword>
<dbReference type="EMBL" id="QKYT01000395">
    <property type="protein sequence ID" value="RIA85948.1"/>
    <property type="molecule type" value="Genomic_DNA"/>
</dbReference>
<reference evidence="2 3" key="1">
    <citation type="submission" date="2018-06" db="EMBL/GenBank/DDBJ databases">
        <title>Comparative genomics reveals the genomic features of Rhizophagus irregularis, R. cerebriforme, R. diaphanum and Gigaspora rosea, and their symbiotic lifestyle signature.</title>
        <authorList>
            <person name="Morin E."/>
            <person name="San Clemente H."/>
            <person name="Chen E.C.H."/>
            <person name="De La Providencia I."/>
            <person name="Hainaut M."/>
            <person name="Kuo A."/>
            <person name="Kohler A."/>
            <person name="Murat C."/>
            <person name="Tang N."/>
            <person name="Roy S."/>
            <person name="Loubradou J."/>
            <person name="Henrissat B."/>
            <person name="Grigoriev I.V."/>
            <person name="Corradi N."/>
            <person name="Roux C."/>
            <person name="Martin F.M."/>
        </authorList>
    </citation>
    <scope>NUCLEOTIDE SEQUENCE [LARGE SCALE GENOMIC DNA]</scope>
    <source>
        <strain evidence="2 3">DAOM 227022</strain>
    </source>
</reference>
<feature type="signal peptide" evidence="1">
    <location>
        <begin position="1"/>
        <end position="23"/>
    </location>
</feature>
<evidence type="ECO:0000313" key="3">
    <source>
        <dbReference type="Proteomes" id="UP000265703"/>
    </source>
</evidence>
<organism evidence="2 3">
    <name type="scientific">Glomus cerebriforme</name>
    <dbReference type="NCBI Taxonomy" id="658196"/>
    <lineage>
        <taxon>Eukaryota</taxon>
        <taxon>Fungi</taxon>
        <taxon>Fungi incertae sedis</taxon>
        <taxon>Mucoromycota</taxon>
        <taxon>Glomeromycotina</taxon>
        <taxon>Glomeromycetes</taxon>
        <taxon>Glomerales</taxon>
        <taxon>Glomeraceae</taxon>
        <taxon>Glomus</taxon>
    </lineage>
</organism>
<accession>A0A397SIT2</accession>
<evidence type="ECO:0000256" key="1">
    <source>
        <dbReference type="SAM" id="SignalP"/>
    </source>
</evidence>
<dbReference type="Proteomes" id="UP000265703">
    <property type="component" value="Unassembled WGS sequence"/>
</dbReference>
<feature type="chain" id="PRO_5017433751" evidence="1">
    <location>
        <begin position="24"/>
        <end position="106"/>
    </location>
</feature>
<keyword evidence="3" id="KW-1185">Reference proteome</keyword>
<sequence>MCERVLLRITGSIVIWLTSLVEYLKKCNRNIENNLFIEAQLMSCLRYDIFKKKPKIDAIYTLFYYGDYLAAKIDGANAKLKGKVVEQWRDTKIKLKIQNREVAEQW</sequence>
<proteinExistence type="predicted"/>
<dbReference type="AlphaFoldDB" id="A0A397SIT2"/>
<protein>
    <submittedName>
        <fullName evidence="2">Uncharacterized protein</fullName>
    </submittedName>
</protein>
<evidence type="ECO:0000313" key="2">
    <source>
        <dbReference type="EMBL" id="RIA85948.1"/>
    </source>
</evidence>